<gene>
    <name evidence="8" type="ORF">JRQ81_003531</name>
</gene>
<dbReference type="PANTHER" id="PTHR12713:SF13">
    <property type="entry name" value="V-TYPE PROTON ATPASE SUBUNIT G 2"/>
    <property type="match status" value="1"/>
</dbReference>
<evidence type="ECO:0000256" key="3">
    <source>
        <dbReference type="ARBA" id="ARBA00022448"/>
    </source>
</evidence>
<dbReference type="Gene3D" id="1.20.5.2950">
    <property type="match status" value="1"/>
</dbReference>
<evidence type="ECO:0008006" key="10">
    <source>
        <dbReference type="Google" id="ProtNLM"/>
    </source>
</evidence>
<keyword evidence="9" id="KW-1185">Reference proteome</keyword>
<keyword evidence="3" id="KW-0813">Transport</keyword>
<dbReference type="GO" id="GO:0000221">
    <property type="term" value="C:vacuolar proton-transporting V-type ATPase, V1 domain"/>
    <property type="evidence" value="ECO:0007669"/>
    <property type="project" value="TreeGrafter"/>
</dbReference>
<dbReference type="GO" id="GO:0030672">
    <property type="term" value="C:synaptic vesicle membrane"/>
    <property type="evidence" value="ECO:0007669"/>
    <property type="project" value="TreeGrafter"/>
</dbReference>
<evidence type="ECO:0000256" key="2">
    <source>
        <dbReference type="ARBA" id="ARBA00010066"/>
    </source>
</evidence>
<keyword evidence="6" id="KW-0472">Membrane</keyword>
<evidence type="ECO:0000256" key="6">
    <source>
        <dbReference type="ARBA" id="ARBA00023136"/>
    </source>
</evidence>
<keyword evidence="4" id="KW-0375">Hydrogen ion transport</keyword>
<comment type="similarity">
    <text evidence="2">Belongs to the V-ATPase G subunit family.</text>
</comment>
<dbReference type="Pfam" id="PF03179">
    <property type="entry name" value="V-ATPase_G"/>
    <property type="match status" value="1"/>
</dbReference>
<comment type="caution">
    <text evidence="8">The sequence shown here is derived from an EMBL/GenBank/DDBJ whole genome shotgun (WGS) entry which is preliminary data.</text>
</comment>
<evidence type="ECO:0000256" key="5">
    <source>
        <dbReference type="ARBA" id="ARBA00023065"/>
    </source>
</evidence>
<dbReference type="AlphaFoldDB" id="A0A9Q1AXI5"/>
<dbReference type="GO" id="GO:0046961">
    <property type="term" value="F:proton-transporting ATPase activity, rotational mechanism"/>
    <property type="evidence" value="ECO:0007669"/>
    <property type="project" value="InterPro"/>
</dbReference>
<evidence type="ECO:0000256" key="7">
    <source>
        <dbReference type="SAM" id="Coils"/>
    </source>
</evidence>
<dbReference type="Proteomes" id="UP001142489">
    <property type="component" value="Unassembled WGS sequence"/>
</dbReference>
<comment type="subcellular location">
    <subcellularLocation>
        <location evidence="1">Endomembrane system</location>
    </subcellularLocation>
</comment>
<keyword evidence="7" id="KW-0175">Coiled coil</keyword>
<dbReference type="PANTHER" id="PTHR12713">
    <property type="entry name" value="VACUOLAR ATP SYNTHASE SUBUNIT G"/>
    <property type="match status" value="1"/>
</dbReference>
<dbReference type="EMBL" id="JAPFRF010000011">
    <property type="protein sequence ID" value="KAJ7317369.1"/>
    <property type="molecule type" value="Genomic_DNA"/>
</dbReference>
<dbReference type="OrthoDB" id="411173at2759"/>
<evidence type="ECO:0000313" key="8">
    <source>
        <dbReference type="EMBL" id="KAJ7317369.1"/>
    </source>
</evidence>
<protein>
    <recommendedName>
        <fullName evidence="10">V-type proton ATPase subunit G</fullName>
    </recommendedName>
</protein>
<dbReference type="GO" id="GO:0097401">
    <property type="term" value="P:synaptic vesicle lumen acidification"/>
    <property type="evidence" value="ECO:0007669"/>
    <property type="project" value="TreeGrafter"/>
</dbReference>
<feature type="coiled-coil region" evidence="7">
    <location>
        <begin position="15"/>
        <end position="42"/>
    </location>
</feature>
<evidence type="ECO:0000256" key="1">
    <source>
        <dbReference type="ARBA" id="ARBA00004308"/>
    </source>
</evidence>
<evidence type="ECO:0000313" key="9">
    <source>
        <dbReference type="Proteomes" id="UP001142489"/>
    </source>
</evidence>
<keyword evidence="5" id="KW-0406">Ion transport</keyword>
<dbReference type="GO" id="GO:0016887">
    <property type="term" value="F:ATP hydrolysis activity"/>
    <property type="evidence" value="ECO:0007669"/>
    <property type="project" value="TreeGrafter"/>
</dbReference>
<sequence>MSLFTWIWRKGQGKARRLKQAKEEAQAEIEQYRLERSQGNLSAEVEAQTRKKLQAMQGGQARGKDRVLRQLLTLVWDVRPQIHPNYQSRSFFYDSVVASALFYTVVCWSSGSTERDKNRLNKLVRRASSVLECPLDSVEEMGKRRMLAKLTSIMNNTSHPLHQTVEALRSSFSGRLRRPRCGKERYRSRH</sequence>
<reference evidence="8" key="1">
    <citation type="journal article" date="2023" name="DNA Res.">
        <title>Chromosome-level genome assembly of Phrynocephalus forsythii using third-generation DNA sequencing and Hi-C analysis.</title>
        <authorList>
            <person name="Qi Y."/>
            <person name="Zhao W."/>
            <person name="Zhao Y."/>
            <person name="Niu C."/>
            <person name="Cao S."/>
            <person name="Zhang Y."/>
        </authorList>
    </citation>
    <scope>NUCLEOTIDE SEQUENCE</scope>
    <source>
        <tissue evidence="8">Muscle</tissue>
    </source>
</reference>
<organism evidence="8 9">
    <name type="scientific">Phrynocephalus forsythii</name>
    <dbReference type="NCBI Taxonomy" id="171643"/>
    <lineage>
        <taxon>Eukaryota</taxon>
        <taxon>Metazoa</taxon>
        <taxon>Chordata</taxon>
        <taxon>Craniata</taxon>
        <taxon>Vertebrata</taxon>
        <taxon>Euteleostomi</taxon>
        <taxon>Lepidosauria</taxon>
        <taxon>Squamata</taxon>
        <taxon>Bifurcata</taxon>
        <taxon>Unidentata</taxon>
        <taxon>Episquamata</taxon>
        <taxon>Toxicofera</taxon>
        <taxon>Iguania</taxon>
        <taxon>Acrodonta</taxon>
        <taxon>Agamidae</taxon>
        <taxon>Agaminae</taxon>
        <taxon>Phrynocephalus</taxon>
    </lineage>
</organism>
<dbReference type="InterPro" id="IPR005124">
    <property type="entry name" value="V-ATPase_G"/>
</dbReference>
<evidence type="ECO:0000256" key="4">
    <source>
        <dbReference type="ARBA" id="ARBA00022781"/>
    </source>
</evidence>
<name>A0A9Q1AXI5_9SAUR</name>
<proteinExistence type="inferred from homology"/>
<accession>A0A9Q1AXI5</accession>